<protein>
    <recommendedName>
        <fullName evidence="8">Rhodopsin domain-containing protein</fullName>
    </recommendedName>
</protein>
<dbReference type="AlphaFoldDB" id="A0A8H4VWV7"/>
<feature type="transmembrane region" description="Helical" evidence="7">
    <location>
        <begin position="207"/>
        <end position="233"/>
    </location>
</feature>
<feature type="transmembrane region" description="Helical" evidence="7">
    <location>
        <begin position="286"/>
        <end position="308"/>
    </location>
</feature>
<keyword evidence="10" id="KW-1185">Reference proteome</keyword>
<dbReference type="InterPro" id="IPR049326">
    <property type="entry name" value="Rhodopsin_dom_fungi"/>
</dbReference>
<name>A0A8H4VWV7_9HELO</name>
<feature type="transmembrane region" description="Helical" evidence="7">
    <location>
        <begin position="360"/>
        <end position="379"/>
    </location>
</feature>
<feature type="transmembrane region" description="Helical" evidence="7">
    <location>
        <begin position="245"/>
        <end position="274"/>
    </location>
</feature>
<feature type="transmembrane region" description="Helical" evidence="7">
    <location>
        <begin position="130"/>
        <end position="152"/>
    </location>
</feature>
<sequence>MNDSLTIVNPRDVNDPAVPAGHEPTCAINSVSDMEIEAKARAVTETVAFLGGAGTPLNPLARHTLRGLGLLGLACLEVGRVAAHPSPQYILASYTVLPDFNVHDCFLNKQIPFNLYISSMSSEQTPRANGFVAVLFIFTFLAVFFVGLRLIARLVFLKNGGRDEVAIVASLICSIGLTVASMQEVKYGVGKHVEDIPLQDVESQLEALYFAIILYNVSLTLTKFSIVLQYLRVFVKPRIRMACKVVMGIILVYGLQTLLCSILACIPVSGFWLINEPSKCIDKKFQWFFNASFNILTDLLILSLPIPVLLNIQLPTKQKLLLTFVFALGGFVCLISILRLRSLYVLSVSTDPTFDNLDAGMWSAIEVNMGIICASLQTIRPIIARMFPRLLGTSRAQTKNSSELNTFQSKRLTKGLNKPLPALEQSNISAVSQTVTRISKGERLDTRHYHDVEKGRMVIDVDKEILVTTSTTVEGGHVSETSSEHDLIFQKH</sequence>
<dbReference type="PANTHER" id="PTHR33048">
    <property type="entry name" value="PTH11-LIKE INTEGRAL MEMBRANE PROTEIN (AFU_ORTHOLOGUE AFUA_5G11245)"/>
    <property type="match status" value="1"/>
</dbReference>
<evidence type="ECO:0000256" key="7">
    <source>
        <dbReference type="SAM" id="Phobius"/>
    </source>
</evidence>
<comment type="caution">
    <text evidence="9">The sequence shown here is derived from an EMBL/GenBank/DDBJ whole genome shotgun (WGS) entry which is preliminary data.</text>
</comment>
<dbReference type="Pfam" id="PF20684">
    <property type="entry name" value="Fung_rhodopsin"/>
    <property type="match status" value="1"/>
</dbReference>
<feature type="transmembrane region" description="Helical" evidence="7">
    <location>
        <begin position="320"/>
        <end position="340"/>
    </location>
</feature>
<evidence type="ECO:0000256" key="3">
    <source>
        <dbReference type="ARBA" id="ARBA00022989"/>
    </source>
</evidence>
<proteinExistence type="inferred from homology"/>
<gene>
    <name evidence="9" type="ORF">G7Y89_g12532</name>
</gene>
<evidence type="ECO:0000256" key="6">
    <source>
        <dbReference type="SAM" id="MobiDB-lite"/>
    </source>
</evidence>
<keyword evidence="4 7" id="KW-0472">Membrane</keyword>
<evidence type="ECO:0000256" key="5">
    <source>
        <dbReference type="ARBA" id="ARBA00038359"/>
    </source>
</evidence>
<reference evidence="9 10" key="1">
    <citation type="submission" date="2020-03" db="EMBL/GenBank/DDBJ databases">
        <title>Draft Genome Sequence of Cudoniella acicularis.</title>
        <authorList>
            <person name="Buettner E."/>
            <person name="Kellner H."/>
        </authorList>
    </citation>
    <scope>NUCLEOTIDE SEQUENCE [LARGE SCALE GENOMIC DNA]</scope>
    <source>
        <strain evidence="9 10">DSM 108380</strain>
    </source>
</reference>
<evidence type="ECO:0000256" key="1">
    <source>
        <dbReference type="ARBA" id="ARBA00004141"/>
    </source>
</evidence>
<dbReference type="EMBL" id="JAAMPI010001330">
    <property type="protein sequence ID" value="KAF4625633.1"/>
    <property type="molecule type" value="Genomic_DNA"/>
</dbReference>
<dbReference type="OrthoDB" id="2988756at2759"/>
<evidence type="ECO:0000256" key="4">
    <source>
        <dbReference type="ARBA" id="ARBA00023136"/>
    </source>
</evidence>
<evidence type="ECO:0000259" key="8">
    <source>
        <dbReference type="Pfam" id="PF20684"/>
    </source>
</evidence>
<comment type="similarity">
    <text evidence="5">Belongs to the SAT4 family.</text>
</comment>
<evidence type="ECO:0000313" key="10">
    <source>
        <dbReference type="Proteomes" id="UP000566819"/>
    </source>
</evidence>
<dbReference type="InterPro" id="IPR052337">
    <property type="entry name" value="SAT4-like"/>
</dbReference>
<feature type="domain" description="Rhodopsin" evidence="8">
    <location>
        <begin position="148"/>
        <end position="385"/>
    </location>
</feature>
<keyword evidence="2 7" id="KW-0812">Transmembrane</keyword>
<evidence type="ECO:0000256" key="2">
    <source>
        <dbReference type="ARBA" id="ARBA00022692"/>
    </source>
</evidence>
<evidence type="ECO:0000313" key="9">
    <source>
        <dbReference type="EMBL" id="KAF4625633.1"/>
    </source>
</evidence>
<dbReference type="GO" id="GO:0016020">
    <property type="term" value="C:membrane"/>
    <property type="evidence" value="ECO:0007669"/>
    <property type="project" value="UniProtKB-SubCell"/>
</dbReference>
<feature type="region of interest" description="Disordered" evidence="6">
    <location>
        <begin position="1"/>
        <end position="20"/>
    </location>
</feature>
<organism evidence="9 10">
    <name type="scientific">Cudoniella acicularis</name>
    <dbReference type="NCBI Taxonomy" id="354080"/>
    <lineage>
        <taxon>Eukaryota</taxon>
        <taxon>Fungi</taxon>
        <taxon>Dikarya</taxon>
        <taxon>Ascomycota</taxon>
        <taxon>Pezizomycotina</taxon>
        <taxon>Leotiomycetes</taxon>
        <taxon>Helotiales</taxon>
        <taxon>Tricladiaceae</taxon>
        <taxon>Cudoniella</taxon>
    </lineage>
</organism>
<accession>A0A8H4VWV7</accession>
<dbReference type="PANTHER" id="PTHR33048:SF47">
    <property type="entry name" value="INTEGRAL MEMBRANE PROTEIN-RELATED"/>
    <property type="match status" value="1"/>
</dbReference>
<keyword evidence="3 7" id="KW-1133">Transmembrane helix</keyword>
<dbReference type="Proteomes" id="UP000566819">
    <property type="component" value="Unassembled WGS sequence"/>
</dbReference>
<feature type="transmembrane region" description="Helical" evidence="7">
    <location>
        <begin position="164"/>
        <end position="182"/>
    </location>
</feature>
<comment type="subcellular location">
    <subcellularLocation>
        <location evidence="1">Membrane</location>
        <topology evidence="1">Multi-pass membrane protein</topology>
    </subcellularLocation>
</comment>